<dbReference type="PROSITE" id="PS51186">
    <property type="entry name" value="GNAT"/>
    <property type="match status" value="1"/>
</dbReference>
<organism evidence="4 5">
    <name type="scientific">Arthrobacter halodurans</name>
    <dbReference type="NCBI Taxonomy" id="516699"/>
    <lineage>
        <taxon>Bacteria</taxon>
        <taxon>Bacillati</taxon>
        <taxon>Actinomycetota</taxon>
        <taxon>Actinomycetes</taxon>
        <taxon>Micrococcales</taxon>
        <taxon>Micrococcaceae</taxon>
        <taxon>Arthrobacter</taxon>
    </lineage>
</organism>
<dbReference type="InterPro" id="IPR016181">
    <property type="entry name" value="Acyl_CoA_acyltransferase"/>
</dbReference>
<dbReference type="GO" id="GO:0016746">
    <property type="term" value="F:acyltransferase activity"/>
    <property type="evidence" value="ECO:0007669"/>
    <property type="project" value="UniProtKB-KW"/>
</dbReference>
<protein>
    <submittedName>
        <fullName evidence="4">GNAT family N-acetyltransferase</fullName>
        <ecNumber evidence="4">2.3.-.-</ecNumber>
    </submittedName>
</protein>
<evidence type="ECO:0000313" key="5">
    <source>
        <dbReference type="Proteomes" id="UP001575652"/>
    </source>
</evidence>
<dbReference type="Proteomes" id="UP001575652">
    <property type="component" value="Unassembled WGS sequence"/>
</dbReference>
<keyword evidence="2 4" id="KW-0012">Acyltransferase</keyword>
<feature type="domain" description="N-acetyltransferase" evidence="3">
    <location>
        <begin position="8"/>
        <end position="168"/>
    </location>
</feature>
<dbReference type="EC" id="2.3.-.-" evidence="4"/>
<reference evidence="4 5" key="1">
    <citation type="submission" date="2024-09" db="EMBL/GenBank/DDBJ databases">
        <authorList>
            <person name="Salinas-Garcia M.A."/>
            <person name="Prieme A."/>
        </authorList>
    </citation>
    <scope>NUCLEOTIDE SEQUENCE [LARGE SCALE GENOMIC DNA]</scope>
    <source>
        <strain evidence="4 5">DSM 21081</strain>
    </source>
</reference>
<evidence type="ECO:0000256" key="2">
    <source>
        <dbReference type="ARBA" id="ARBA00023315"/>
    </source>
</evidence>
<dbReference type="SUPFAM" id="SSF55729">
    <property type="entry name" value="Acyl-CoA N-acyltransferases (Nat)"/>
    <property type="match status" value="1"/>
</dbReference>
<dbReference type="Pfam" id="PF13508">
    <property type="entry name" value="Acetyltransf_7"/>
    <property type="match status" value="1"/>
</dbReference>
<dbReference type="Gene3D" id="3.40.630.30">
    <property type="match status" value="1"/>
</dbReference>
<proteinExistence type="predicted"/>
<evidence type="ECO:0000256" key="1">
    <source>
        <dbReference type="ARBA" id="ARBA00022679"/>
    </source>
</evidence>
<comment type="caution">
    <text evidence="4">The sequence shown here is derived from an EMBL/GenBank/DDBJ whole genome shotgun (WGS) entry which is preliminary data.</text>
</comment>
<dbReference type="EMBL" id="JBHDLJ010000009">
    <property type="protein sequence ID" value="MFB0835290.1"/>
    <property type="molecule type" value="Genomic_DNA"/>
</dbReference>
<evidence type="ECO:0000259" key="3">
    <source>
        <dbReference type="PROSITE" id="PS51186"/>
    </source>
</evidence>
<dbReference type="InterPro" id="IPR000182">
    <property type="entry name" value="GNAT_dom"/>
</dbReference>
<keyword evidence="1 4" id="KW-0808">Transferase</keyword>
<gene>
    <name evidence="4" type="ORF">ACETWP_11890</name>
</gene>
<accession>A0ABV4UNR6</accession>
<evidence type="ECO:0000313" key="4">
    <source>
        <dbReference type="EMBL" id="MFB0835290.1"/>
    </source>
</evidence>
<sequence length="170" mass="18727">MNTAPATVTVRHARPGDYAEIARITVDSYLHAGHFDDPTHPYLGRVRQVADRHDATDIWVAERDGRVVGSVTVVRHGNEYADVALEHELEFRMLVVDPAAQRSGAGAALLDAVVAHARTLEGVSAVSLTTGRDWAAAHALYRKAGFRHVPERDWYVPDTDILLLVFVLDL</sequence>
<name>A0ABV4UNR6_9MICC</name>
<dbReference type="InterPro" id="IPR050832">
    <property type="entry name" value="Bact_Acetyltransf"/>
</dbReference>
<keyword evidence="5" id="KW-1185">Reference proteome</keyword>
<dbReference type="PANTHER" id="PTHR43877">
    <property type="entry name" value="AMINOALKYLPHOSPHONATE N-ACETYLTRANSFERASE-RELATED-RELATED"/>
    <property type="match status" value="1"/>
</dbReference>
<dbReference type="RefSeq" id="WP_373972465.1">
    <property type="nucleotide sequence ID" value="NZ_JBHDLJ010000009.1"/>
</dbReference>
<dbReference type="CDD" id="cd04301">
    <property type="entry name" value="NAT_SF"/>
    <property type="match status" value="1"/>
</dbReference>